<evidence type="ECO:0000256" key="13">
    <source>
        <dbReference type="ARBA" id="ARBA00047936"/>
    </source>
</evidence>
<dbReference type="Pfam" id="PF08402">
    <property type="entry name" value="TOBE_2"/>
    <property type="match status" value="1"/>
</dbReference>
<protein>
    <recommendedName>
        <fullName evidence="12">Molybdate/tungstate import ATP-binding protein WtpC</fullName>
        <ecNumber evidence="11">7.3.2.6</ecNumber>
    </recommendedName>
</protein>
<organism evidence="16 17">
    <name type="scientific">Fermentimicrarchaeum limneticum</name>
    <dbReference type="NCBI Taxonomy" id="2795018"/>
    <lineage>
        <taxon>Archaea</taxon>
        <taxon>Candidatus Micrarchaeota</taxon>
        <taxon>Candidatus Fermentimicrarchaeales</taxon>
        <taxon>Candidatus Fermentimicrarchaeaceae</taxon>
        <taxon>Candidatus Fermentimicrarchaeum</taxon>
    </lineage>
</organism>
<dbReference type="InterPro" id="IPR015853">
    <property type="entry name" value="ABC_transpr_FbpC"/>
</dbReference>
<dbReference type="Proteomes" id="UP000510821">
    <property type="component" value="Chromosome"/>
</dbReference>
<gene>
    <name evidence="16" type="ORF">Sv326_1290</name>
</gene>
<evidence type="ECO:0000259" key="15">
    <source>
        <dbReference type="PROSITE" id="PS50893"/>
    </source>
</evidence>
<evidence type="ECO:0000256" key="3">
    <source>
        <dbReference type="ARBA" id="ARBA00022475"/>
    </source>
</evidence>
<dbReference type="KEGG" id="flt:Sv326_1290"/>
<dbReference type="Pfam" id="PF00005">
    <property type="entry name" value="ABC_tran"/>
    <property type="match status" value="1"/>
</dbReference>
<reference evidence="17" key="1">
    <citation type="submission" date="2020-07" db="EMBL/GenBank/DDBJ databases">
        <title>Metabolic diversity and evolutionary history of the archaeal phylum ###Micrarchaeota### uncovered from a freshwater lake metagenome.</title>
        <authorList>
            <person name="Kadnikov V.V."/>
            <person name="Savvichev A.S."/>
            <person name="Mardanov A.V."/>
            <person name="Beletsky A.V."/>
            <person name="Chupakov A.V."/>
            <person name="Kokryatskaya N.M."/>
            <person name="Pimenov N.V."/>
            <person name="Ravin N.V."/>
        </authorList>
    </citation>
    <scope>NUCLEOTIDE SEQUENCE [LARGE SCALE GENOMIC DNA]</scope>
</reference>
<dbReference type="Gene3D" id="2.40.50.100">
    <property type="match status" value="1"/>
</dbReference>
<dbReference type="EMBL" id="CP058998">
    <property type="protein sequence ID" value="QLJ53465.1"/>
    <property type="molecule type" value="Genomic_DNA"/>
</dbReference>
<evidence type="ECO:0000256" key="7">
    <source>
        <dbReference type="ARBA" id="ARBA00022967"/>
    </source>
</evidence>
<evidence type="ECO:0000256" key="12">
    <source>
        <dbReference type="ARBA" id="ARBA00041133"/>
    </source>
</evidence>
<dbReference type="Gene3D" id="2.40.50.140">
    <property type="entry name" value="Nucleic acid-binding proteins"/>
    <property type="match status" value="1"/>
</dbReference>
<dbReference type="PROSITE" id="PS50893">
    <property type="entry name" value="ABC_TRANSPORTER_2"/>
    <property type="match status" value="1"/>
</dbReference>
<keyword evidence="2" id="KW-0813">Transport</keyword>
<keyword evidence="8" id="KW-0472">Membrane</keyword>
<dbReference type="CDD" id="cd03259">
    <property type="entry name" value="ABC_Carb_Solutes_like"/>
    <property type="match status" value="1"/>
</dbReference>
<dbReference type="GO" id="GO:0005524">
    <property type="term" value="F:ATP binding"/>
    <property type="evidence" value="ECO:0007669"/>
    <property type="project" value="UniProtKB-KW"/>
</dbReference>
<evidence type="ECO:0000256" key="9">
    <source>
        <dbReference type="ARBA" id="ARBA00038307"/>
    </source>
</evidence>
<dbReference type="SUPFAM" id="SSF50331">
    <property type="entry name" value="MOP-like"/>
    <property type="match status" value="1"/>
</dbReference>
<sequence>MPNVKVANVSKFFGNIKALENINLEVDDGEYVVLLGPSGCGKTTLLKIIAGMWEPTAGKVYIDGSDVTDLPPEDRNIGFVFQNYALFPHLNVFDNTIYGPVVRGKDSEESRRNAREMLHLVRLAARHDAFPVELSGGMQQRLAVARALTTGSSLLFLDEPLSALDAKIGAELRSEMRKMIKDLKLTAIHVTHNQEEAMEVADKIVVMRRGRVEQVGSPEQIYRNPANLFVAHFLGDANFIEAAAVDHGTRCKLKMLNWEMDIPKVKPGAYVAVVRPEKVEVGDGGAEGVVKNFRFLGGVSYVEVGIRDESVISRFPSGREYELGERVRICFKPEDVKLFKYPDEGLKEALRVD</sequence>
<evidence type="ECO:0000256" key="8">
    <source>
        <dbReference type="ARBA" id="ARBA00023136"/>
    </source>
</evidence>
<dbReference type="GO" id="GO:1901238">
    <property type="term" value="F:ABC-type tungstate transporter activity"/>
    <property type="evidence" value="ECO:0007669"/>
    <property type="project" value="UniProtKB-EC"/>
</dbReference>
<dbReference type="AlphaFoldDB" id="A0A7D5XD45"/>
<evidence type="ECO:0000256" key="2">
    <source>
        <dbReference type="ARBA" id="ARBA00022448"/>
    </source>
</evidence>
<evidence type="ECO:0000313" key="17">
    <source>
        <dbReference type="Proteomes" id="UP000510821"/>
    </source>
</evidence>
<dbReference type="InterPro" id="IPR012340">
    <property type="entry name" value="NA-bd_OB-fold"/>
</dbReference>
<dbReference type="EC" id="7.3.2.6" evidence="11"/>
<dbReference type="InterPro" id="IPR008995">
    <property type="entry name" value="Mo/tungstate-bd_C_term_dom"/>
</dbReference>
<comment type="function">
    <text evidence="14">Part of the ABC transporter complex WtpABC involved in molybdate/tungstate import. Responsible for energy coupling to the transport system.</text>
</comment>
<dbReference type="GO" id="GO:0016887">
    <property type="term" value="F:ATP hydrolysis activity"/>
    <property type="evidence" value="ECO:0007669"/>
    <property type="project" value="InterPro"/>
</dbReference>
<dbReference type="InterPro" id="IPR003593">
    <property type="entry name" value="AAA+_ATPase"/>
</dbReference>
<evidence type="ECO:0000313" key="16">
    <source>
        <dbReference type="EMBL" id="QLJ53465.1"/>
    </source>
</evidence>
<dbReference type="PANTHER" id="PTHR43875">
    <property type="entry name" value="MALTODEXTRIN IMPORT ATP-BINDING PROTEIN MSMX"/>
    <property type="match status" value="1"/>
</dbReference>
<dbReference type="InterPro" id="IPR003439">
    <property type="entry name" value="ABC_transporter-like_ATP-bd"/>
</dbReference>
<comment type="similarity">
    <text evidence="9">Belongs to the ABC transporter superfamily. Sulfate/tungstate importer (TC 3.A.1.6) family.</text>
</comment>
<evidence type="ECO:0000256" key="11">
    <source>
        <dbReference type="ARBA" id="ARBA00039025"/>
    </source>
</evidence>
<dbReference type="SUPFAM" id="SSF52540">
    <property type="entry name" value="P-loop containing nucleoside triphosphate hydrolases"/>
    <property type="match status" value="1"/>
</dbReference>
<name>A0A7D5XD45_FERL1</name>
<dbReference type="FunFam" id="3.40.50.300:FF:000425">
    <property type="entry name" value="Probable ABC transporter, ATP-binding subunit"/>
    <property type="match status" value="1"/>
</dbReference>
<evidence type="ECO:0000256" key="1">
    <source>
        <dbReference type="ARBA" id="ARBA00004236"/>
    </source>
</evidence>
<comment type="subcellular location">
    <subcellularLocation>
        <location evidence="1">Cell membrane</location>
    </subcellularLocation>
</comment>
<dbReference type="InterPro" id="IPR047641">
    <property type="entry name" value="ABC_transpr_MalK/UgpC-like"/>
</dbReference>
<evidence type="ECO:0000256" key="10">
    <source>
        <dbReference type="ARBA" id="ARBA00038781"/>
    </source>
</evidence>
<dbReference type="GO" id="GO:0055052">
    <property type="term" value="C:ATP-binding cassette (ABC) transporter complex, substrate-binding subunit-containing"/>
    <property type="evidence" value="ECO:0007669"/>
    <property type="project" value="TreeGrafter"/>
</dbReference>
<keyword evidence="4" id="KW-0500">Molybdenum</keyword>
<dbReference type="SMART" id="SM00382">
    <property type="entry name" value="AAA"/>
    <property type="match status" value="1"/>
</dbReference>
<dbReference type="InterPro" id="IPR013611">
    <property type="entry name" value="Transp-assoc_OB_typ2"/>
</dbReference>
<dbReference type="InterPro" id="IPR027417">
    <property type="entry name" value="P-loop_NTPase"/>
</dbReference>
<evidence type="ECO:0000256" key="5">
    <source>
        <dbReference type="ARBA" id="ARBA00022741"/>
    </source>
</evidence>
<comment type="catalytic activity">
    <reaction evidence="13">
        <text>tungstate(in) + ATP + H2O = tungstate(out) + ADP + phosphate + H(+)</text>
        <dbReference type="Rhea" id="RHEA:35027"/>
        <dbReference type="ChEBI" id="CHEBI:15377"/>
        <dbReference type="ChEBI" id="CHEBI:15378"/>
        <dbReference type="ChEBI" id="CHEBI:30616"/>
        <dbReference type="ChEBI" id="CHEBI:43474"/>
        <dbReference type="ChEBI" id="CHEBI:46502"/>
        <dbReference type="ChEBI" id="CHEBI:456216"/>
        <dbReference type="EC" id="7.3.2.6"/>
    </reaction>
</comment>
<evidence type="ECO:0000256" key="6">
    <source>
        <dbReference type="ARBA" id="ARBA00022840"/>
    </source>
</evidence>
<keyword evidence="6" id="KW-0067">ATP-binding</keyword>
<dbReference type="GO" id="GO:0015408">
    <property type="term" value="F:ABC-type ferric iron transporter activity"/>
    <property type="evidence" value="ECO:0007669"/>
    <property type="project" value="InterPro"/>
</dbReference>
<keyword evidence="7" id="KW-1278">Translocase</keyword>
<evidence type="ECO:0000256" key="14">
    <source>
        <dbReference type="ARBA" id="ARBA00057369"/>
    </source>
</evidence>
<dbReference type="InterPro" id="IPR017871">
    <property type="entry name" value="ABC_transporter-like_CS"/>
</dbReference>
<evidence type="ECO:0000256" key="4">
    <source>
        <dbReference type="ARBA" id="ARBA00022505"/>
    </source>
</evidence>
<keyword evidence="5" id="KW-0547">Nucleotide-binding</keyword>
<feature type="domain" description="ABC transporter" evidence="15">
    <location>
        <begin position="4"/>
        <end position="234"/>
    </location>
</feature>
<accession>A0A7D5XD45</accession>
<dbReference type="PANTHER" id="PTHR43875:SF15">
    <property type="entry name" value="TREHALOSE IMPORT ATP-BINDING PROTEIN SUGC"/>
    <property type="match status" value="1"/>
</dbReference>
<keyword evidence="3" id="KW-1003">Cell membrane</keyword>
<proteinExistence type="inferred from homology"/>
<dbReference type="Gene3D" id="3.40.50.300">
    <property type="entry name" value="P-loop containing nucleotide triphosphate hydrolases"/>
    <property type="match status" value="1"/>
</dbReference>
<dbReference type="PROSITE" id="PS00211">
    <property type="entry name" value="ABC_TRANSPORTER_1"/>
    <property type="match status" value="1"/>
</dbReference>
<comment type="subunit">
    <text evidence="10">The complex is composed of two ATP-binding proteins (WtpC), two transmembrane proteins (WtpB) and a solute-binding protein (WtpA).</text>
</comment>